<evidence type="ECO:0000256" key="7">
    <source>
        <dbReference type="ARBA" id="ARBA00023014"/>
    </source>
</evidence>
<evidence type="ECO:0000256" key="3">
    <source>
        <dbReference type="ARBA" id="ARBA00022691"/>
    </source>
</evidence>
<evidence type="ECO:0000313" key="8">
    <source>
        <dbReference type="EMBL" id="AWK71746.1"/>
    </source>
</evidence>
<dbReference type="GO" id="GO:0051539">
    <property type="term" value="F:4 iron, 4 sulfur cluster binding"/>
    <property type="evidence" value="ECO:0007669"/>
    <property type="project" value="UniProtKB-KW"/>
</dbReference>
<keyword evidence="9" id="KW-1185">Reference proteome</keyword>
<keyword evidence="3" id="KW-0949">S-adenosyl-L-methionine</keyword>
<reference evidence="8 9" key="1">
    <citation type="submission" date="2017-05" db="EMBL/GenBank/DDBJ databases">
        <title>Isolation of Rhodococcus sp. S2-17 biodegrading of BP-3.</title>
        <authorList>
            <person name="Lee Y."/>
            <person name="Kim K.H."/>
            <person name="Chun B.H."/>
            <person name="Jung H.S."/>
            <person name="Jeon C.O."/>
        </authorList>
    </citation>
    <scope>NUCLEOTIDE SEQUENCE [LARGE SCALE GENOMIC DNA]</scope>
    <source>
        <strain evidence="8 9">S2-17</strain>
    </source>
</reference>
<keyword evidence="5" id="KW-0663">Pyridoxal phosphate</keyword>
<dbReference type="EMBL" id="CP021354">
    <property type="protein sequence ID" value="AWK71746.1"/>
    <property type="molecule type" value="Genomic_DNA"/>
</dbReference>
<keyword evidence="7" id="KW-0411">Iron-sulfur</keyword>
<dbReference type="GO" id="GO:0046872">
    <property type="term" value="F:metal ion binding"/>
    <property type="evidence" value="ECO:0007669"/>
    <property type="project" value="UniProtKB-KW"/>
</dbReference>
<dbReference type="GO" id="GO:0003824">
    <property type="term" value="F:catalytic activity"/>
    <property type="evidence" value="ECO:0007669"/>
    <property type="project" value="InterPro"/>
</dbReference>
<keyword evidence="4" id="KW-0479">Metal-binding</keyword>
<protein>
    <submittedName>
        <fullName evidence="8">Lysine 2,3-aminomutase</fullName>
    </submittedName>
</protein>
<gene>
    <name evidence="8" type="ORF">CBI38_09215</name>
</gene>
<keyword evidence="2" id="KW-0004">4Fe-4S</keyword>
<dbReference type="InterPro" id="IPR013785">
    <property type="entry name" value="Aldolase_TIM"/>
</dbReference>
<dbReference type="Gene3D" id="3.20.20.70">
    <property type="entry name" value="Aldolase class I"/>
    <property type="match status" value="1"/>
</dbReference>
<dbReference type="InterPro" id="IPR058240">
    <property type="entry name" value="rSAM_sf"/>
</dbReference>
<dbReference type="RefSeq" id="WP_109328295.1">
    <property type="nucleotide sequence ID" value="NZ_CP021354.1"/>
</dbReference>
<dbReference type="InterPro" id="IPR007197">
    <property type="entry name" value="rSAM"/>
</dbReference>
<dbReference type="SUPFAM" id="SSF102114">
    <property type="entry name" value="Radical SAM enzymes"/>
    <property type="match status" value="1"/>
</dbReference>
<dbReference type="InterPro" id="IPR003739">
    <property type="entry name" value="Lys_aminomutase/Glu_NH3_mut"/>
</dbReference>
<organism evidence="8 9">
    <name type="scientific">Rhodococcus oxybenzonivorans</name>
    <dbReference type="NCBI Taxonomy" id="1990687"/>
    <lineage>
        <taxon>Bacteria</taxon>
        <taxon>Bacillati</taxon>
        <taxon>Actinomycetota</taxon>
        <taxon>Actinomycetes</taxon>
        <taxon>Mycobacteriales</taxon>
        <taxon>Nocardiaceae</taxon>
        <taxon>Rhodococcus</taxon>
    </lineage>
</organism>
<comment type="cofactor">
    <cofactor evidence="1">
        <name>pyridoxal 5'-phosphate</name>
        <dbReference type="ChEBI" id="CHEBI:597326"/>
    </cofactor>
</comment>
<dbReference type="Proteomes" id="UP000245711">
    <property type="component" value="Chromosome"/>
</dbReference>
<dbReference type="SFLD" id="SFLDS00029">
    <property type="entry name" value="Radical_SAM"/>
    <property type="match status" value="1"/>
</dbReference>
<dbReference type="OrthoDB" id="9768064at2"/>
<dbReference type="PANTHER" id="PTHR30538:SF0">
    <property type="entry name" value="L-LYSINE 2,3-AMINOMUTASE AQ_1632-RELATED"/>
    <property type="match status" value="1"/>
</dbReference>
<dbReference type="KEGG" id="roz:CBI38_09215"/>
<evidence type="ECO:0000256" key="1">
    <source>
        <dbReference type="ARBA" id="ARBA00001933"/>
    </source>
</evidence>
<proteinExistence type="predicted"/>
<accession>A0A2S2BSZ1</accession>
<name>A0A2S2BSZ1_9NOCA</name>
<keyword evidence="6" id="KW-0408">Iron</keyword>
<evidence type="ECO:0000256" key="4">
    <source>
        <dbReference type="ARBA" id="ARBA00022723"/>
    </source>
</evidence>
<evidence type="ECO:0000256" key="6">
    <source>
        <dbReference type="ARBA" id="ARBA00023004"/>
    </source>
</evidence>
<dbReference type="PANTHER" id="PTHR30538">
    <property type="entry name" value="LYSINE 2,3-AMINOMUTASE-RELATED"/>
    <property type="match status" value="1"/>
</dbReference>
<dbReference type="SFLD" id="SFLDG01070">
    <property type="entry name" value="PLP-dependent"/>
    <property type="match status" value="1"/>
</dbReference>
<dbReference type="AlphaFoldDB" id="A0A2S2BSZ1"/>
<evidence type="ECO:0000313" key="9">
    <source>
        <dbReference type="Proteomes" id="UP000245711"/>
    </source>
</evidence>
<sequence length="437" mass="48937">MTLALDSHTALNPRSVSGDRLRKLVVERTGDPVLAHEAHVVSQVLPFKVSSYVVDELIDWDRAPDDPIYRLTFPHRDMLEPEHFAVIEQAVVQGDRAGIRKAADAVRGSLNPHPGDQMSMNVPQHDDIDGSGMQHKYAETLLVFPRQGQTCHSYCGYCFRWAQFVDQADLRMAVSGPEAMTRYLDRHPMITDVLLTGGDPLVMRTDLLASYLEPLLEPEREHVDTVRIGTKAVSFWPYRLLAGPEADSVLRLLERLTAAGKHVAVMLHLSHVAELQTDVAKAALARLASTGAVLRAQAPVVRHVNDDPRAWADLWQAQVRHNVVPYYMFVERDTGARPYYGLPLARAYDIYREALQQVSGLGRTARGPVMSASPGKVVIDGVVELDGGRAFALRYLQARNPQMVGRPFFAVYDEQAQWWDELRPYGPRDREFFGGLS</sequence>
<evidence type="ECO:0000256" key="5">
    <source>
        <dbReference type="ARBA" id="ARBA00022898"/>
    </source>
</evidence>
<evidence type="ECO:0000256" key="2">
    <source>
        <dbReference type="ARBA" id="ARBA00022485"/>
    </source>
</evidence>